<dbReference type="OrthoDB" id="9797020at2"/>
<evidence type="ECO:0000256" key="20">
    <source>
        <dbReference type="ARBA" id="ARBA00049386"/>
    </source>
</evidence>
<dbReference type="PRINTS" id="PR00081">
    <property type="entry name" value="GDHRDH"/>
</dbReference>
<dbReference type="PRINTS" id="PR00080">
    <property type="entry name" value="SDRFAMILY"/>
</dbReference>
<evidence type="ECO:0000256" key="15">
    <source>
        <dbReference type="ARBA" id="ARBA00041063"/>
    </source>
</evidence>
<evidence type="ECO:0000256" key="10">
    <source>
        <dbReference type="ARBA" id="ARBA00023140"/>
    </source>
</evidence>
<evidence type="ECO:0000256" key="17">
    <source>
        <dbReference type="ARBA" id="ARBA00048686"/>
    </source>
</evidence>
<comment type="catalytic activity">
    <reaction evidence="16">
        <text>(2E)-dodecenoyl-CoA + NADPH + H(+) = dodecanoyl-CoA + NADP(+)</text>
        <dbReference type="Rhea" id="RHEA:44964"/>
        <dbReference type="ChEBI" id="CHEBI:15378"/>
        <dbReference type="ChEBI" id="CHEBI:57330"/>
        <dbReference type="ChEBI" id="CHEBI:57375"/>
        <dbReference type="ChEBI" id="CHEBI:57783"/>
        <dbReference type="ChEBI" id="CHEBI:58349"/>
    </reaction>
    <physiologicalReaction direction="left-to-right" evidence="16">
        <dbReference type="Rhea" id="RHEA:44965"/>
    </physiologicalReaction>
</comment>
<comment type="function">
    <text evidence="12">Participates in chain elongation of fatty acids. Catalyzes the reduction of trans-2-enoyl-CoAs of varying chain lengths from 6:1 to 16:1, having maximum activity with 10:1 CoA. Has no 2,4-dienoyl-CoA reductase activity.</text>
</comment>
<evidence type="ECO:0000256" key="18">
    <source>
        <dbReference type="ARBA" id="ARBA00049108"/>
    </source>
</evidence>
<organism evidence="22 23">
    <name type="scientific">Pseudooceanicola atlanticus</name>
    <dbReference type="NCBI Taxonomy" id="1461694"/>
    <lineage>
        <taxon>Bacteria</taxon>
        <taxon>Pseudomonadati</taxon>
        <taxon>Pseudomonadota</taxon>
        <taxon>Alphaproteobacteria</taxon>
        <taxon>Rhodobacterales</taxon>
        <taxon>Paracoccaceae</taxon>
        <taxon>Pseudooceanicola</taxon>
    </lineage>
</organism>
<keyword evidence="7" id="KW-0521">NADP</keyword>
<keyword evidence="11" id="KW-0275">Fatty acid biosynthesis</keyword>
<keyword evidence="8" id="KW-0560">Oxidoreductase</keyword>
<dbReference type="AlphaFoldDB" id="A0A0A0EA38"/>
<evidence type="ECO:0000313" key="23">
    <source>
        <dbReference type="Proteomes" id="UP000030004"/>
    </source>
</evidence>
<dbReference type="GO" id="GO:0006633">
    <property type="term" value="P:fatty acid biosynthetic process"/>
    <property type="evidence" value="ECO:0007669"/>
    <property type="project" value="UniProtKB-KW"/>
</dbReference>
<evidence type="ECO:0000256" key="6">
    <source>
        <dbReference type="ARBA" id="ARBA00022832"/>
    </source>
</evidence>
<evidence type="ECO:0000256" key="16">
    <source>
        <dbReference type="ARBA" id="ARBA00047570"/>
    </source>
</evidence>
<sequence>MNKTQFGSSREDLSKRATVYACGLFTGKTVVVTGAGGGLGLAIATLFARLGANLAINGRNEEKLALAREFLESFGGKVFAVPMTIREPEQVEDFVAKTNQEFGAIDVLVNNAGGQFPQAALEFSPKGWNAVIDTNLNGTWWMMQSTARHWVANKQSGSIVNIVADIWRGMPGIAHTCAARAGVVYLSKSVAVEWAPHGIRVNCVAPGCCESNGFGNYPPEGSATFQDSNPMRHAGDEWDVAEGVVYMAANSGKFVTGEVLNIDGGQQLWGDPWPTGRPDYFRIT</sequence>
<keyword evidence="23" id="KW-1185">Reference proteome</keyword>
<gene>
    <name evidence="22" type="ORF">ATO9_19205</name>
</gene>
<evidence type="ECO:0000256" key="2">
    <source>
        <dbReference type="ARBA" id="ARBA00005189"/>
    </source>
</evidence>
<dbReference type="Proteomes" id="UP000030004">
    <property type="component" value="Unassembled WGS sequence"/>
</dbReference>
<evidence type="ECO:0000256" key="8">
    <source>
        <dbReference type="ARBA" id="ARBA00023002"/>
    </source>
</evidence>
<dbReference type="Gene3D" id="3.40.50.720">
    <property type="entry name" value="NAD(P)-binding Rossmann-like Domain"/>
    <property type="match status" value="1"/>
</dbReference>
<evidence type="ECO:0000256" key="5">
    <source>
        <dbReference type="ARBA" id="ARBA00022553"/>
    </source>
</evidence>
<evidence type="ECO:0000256" key="14">
    <source>
        <dbReference type="ARBA" id="ARBA00038849"/>
    </source>
</evidence>
<evidence type="ECO:0000256" key="13">
    <source>
        <dbReference type="ARBA" id="ARBA00038622"/>
    </source>
</evidence>
<keyword evidence="5" id="KW-0597">Phosphoprotein</keyword>
<dbReference type="GO" id="GO:0019166">
    <property type="term" value="F:trans-2-enoyl-CoA reductase (NADPH) activity"/>
    <property type="evidence" value="ECO:0007669"/>
    <property type="project" value="UniProtKB-EC"/>
</dbReference>
<keyword evidence="10" id="KW-0576">Peroxisome</keyword>
<dbReference type="InterPro" id="IPR036291">
    <property type="entry name" value="NAD(P)-bd_dom_sf"/>
</dbReference>
<keyword evidence="6" id="KW-0276">Fatty acid metabolism</keyword>
<evidence type="ECO:0000256" key="19">
    <source>
        <dbReference type="ARBA" id="ARBA00049251"/>
    </source>
</evidence>
<reference evidence="22 23" key="1">
    <citation type="journal article" date="2015" name="Antonie Van Leeuwenhoek">
        <title>Pseudooceanicola atlanticus gen. nov. sp. nov., isolated from surface seawater of the Atlantic Ocean and reclassification of Oceanicola batsensis, Oceanicola marinus, Oceanicola nitratireducens, Oceanicola nanhaiensis, Oceanicola antarcticus and Oceanicola flagellatus, as Pseudooceanicola batsensis comb. nov., Pseudooceanicola marinus comb. nov., Pseudooceanicola nitratireducens comb. nov., Pseudooceanicola nanhaiensis comb. nov., Pseudooceanicola antarcticus comb. nov., and Pseudooceanicola flagellatus comb. nov.</title>
        <authorList>
            <person name="Lai Q."/>
            <person name="Li G."/>
            <person name="Liu X."/>
            <person name="Du Y."/>
            <person name="Sun F."/>
            <person name="Shao Z."/>
        </authorList>
    </citation>
    <scope>NUCLEOTIDE SEQUENCE [LARGE SCALE GENOMIC DNA]</scope>
    <source>
        <strain evidence="22 23">22II-s11g</strain>
    </source>
</reference>
<evidence type="ECO:0000256" key="9">
    <source>
        <dbReference type="ARBA" id="ARBA00023098"/>
    </source>
</evidence>
<dbReference type="RefSeq" id="WP_043753104.1">
    <property type="nucleotide sequence ID" value="NZ_AQQX01000012.1"/>
</dbReference>
<comment type="subcellular location">
    <subcellularLocation>
        <location evidence="1">Peroxisome</location>
    </subcellularLocation>
</comment>
<evidence type="ECO:0000256" key="7">
    <source>
        <dbReference type="ARBA" id="ARBA00022857"/>
    </source>
</evidence>
<dbReference type="InterPro" id="IPR052388">
    <property type="entry name" value="Peroxisomal_t2-enoyl-CoA_red"/>
</dbReference>
<evidence type="ECO:0000256" key="11">
    <source>
        <dbReference type="ARBA" id="ARBA00023160"/>
    </source>
</evidence>
<dbReference type="SUPFAM" id="SSF51735">
    <property type="entry name" value="NAD(P)-binding Rossmann-fold domains"/>
    <property type="match status" value="1"/>
</dbReference>
<comment type="catalytic activity">
    <reaction evidence="17">
        <text>(2E)-tetradecenoyl-CoA + NADPH + H(+) = tetradecanoyl-CoA + NADP(+)</text>
        <dbReference type="Rhea" id="RHEA:44968"/>
        <dbReference type="ChEBI" id="CHEBI:15378"/>
        <dbReference type="ChEBI" id="CHEBI:57385"/>
        <dbReference type="ChEBI" id="CHEBI:57783"/>
        <dbReference type="ChEBI" id="CHEBI:58349"/>
        <dbReference type="ChEBI" id="CHEBI:61405"/>
    </reaction>
    <physiologicalReaction direction="left-to-right" evidence="17">
        <dbReference type="Rhea" id="RHEA:44969"/>
    </physiologicalReaction>
</comment>
<evidence type="ECO:0000256" key="1">
    <source>
        <dbReference type="ARBA" id="ARBA00004275"/>
    </source>
</evidence>
<dbReference type="Pfam" id="PF13561">
    <property type="entry name" value="adh_short_C2"/>
    <property type="match status" value="1"/>
</dbReference>
<dbReference type="InterPro" id="IPR002347">
    <property type="entry name" value="SDR_fam"/>
</dbReference>
<dbReference type="PANTHER" id="PTHR24317">
    <property type="entry name" value="PEROXISOMAL TRANS-2-ENOYL-COA REDUCTASE"/>
    <property type="match status" value="1"/>
</dbReference>
<comment type="catalytic activity">
    <reaction evidence="21">
        <text>(2E)-octenoyl-CoA + NADPH + H(+) = octanoyl-CoA + NADP(+)</text>
        <dbReference type="Rhea" id="RHEA:44952"/>
        <dbReference type="ChEBI" id="CHEBI:15378"/>
        <dbReference type="ChEBI" id="CHEBI:57386"/>
        <dbReference type="ChEBI" id="CHEBI:57783"/>
        <dbReference type="ChEBI" id="CHEBI:58349"/>
        <dbReference type="ChEBI" id="CHEBI:62242"/>
    </reaction>
    <physiologicalReaction direction="left-to-right" evidence="21">
        <dbReference type="Rhea" id="RHEA:44953"/>
    </physiologicalReaction>
</comment>
<dbReference type="EC" id="1.3.1.38" evidence="14"/>
<protein>
    <recommendedName>
        <fullName evidence="15">Peroxisomal trans-2-enoyl-CoA reductase</fullName>
        <ecNumber evidence="14">1.3.1.38</ecNumber>
    </recommendedName>
</protein>
<comment type="catalytic activity">
    <reaction evidence="19">
        <text>a (2E)-enoyl-CoA + NADPH + H(+) = a 2,3-saturated acyl-CoA + NADP(+)</text>
        <dbReference type="Rhea" id="RHEA:33763"/>
        <dbReference type="ChEBI" id="CHEBI:15378"/>
        <dbReference type="ChEBI" id="CHEBI:57783"/>
        <dbReference type="ChEBI" id="CHEBI:58349"/>
        <dbReference type="ChEBI" id="CHEBI:58856"/>
        <dbReference type="ChEBI" id="CHEBI:65111"/>
        <dbReference type="EC" id="1.3.1.38"/>
    </reaction>
    <physiologicalReaction direction="left-to-right" evidence="19">
        <dbReference type="Rhea" id="RHEA:33764"/>
    </physiologicalReaction>
</comment>
<dbReference type="STRING" id="1461694.ATO9_19205"/>
<comment type="catalytic activity">
    <reaction evidence="20">
        <text>(2E)-decenoyl-CoA + NADPH + H(+) = decanoyl-CoA + NADP(+)</text>
        <dbReference type="Rhea" id="RHEA:44960"/>
        <dbReference type="ChEBI" id="CHEBI:15378"/>
        <dbReference type="ChEBI" id="CHEBI:57783"/>
        <dbReference type="ChEBI" id="CHEBI:58349"/>
        <dbReference type="ChEBI" id="CHEBI:61406"/>
        <dbReference type="ChEBI" id="CHEBI:61430"/>
    </reaction>
    <physiologicalReaction direction="left-to-right" evidence="20">
        <dbReference type="Rhea" id="RHEA:44961"/>
    </physiologicalReaction>
</comment>
<name>A0A0A0EA38_9RHOB</name>
<dbReference type="eggNOG" id="COG1028">
    <property type="taxonomic scope" value="Bacteria"/>
</dbReference>
<comment type="subunit">
    <text evidence="13">Interacts with PEX5, probably required to target it into peroxisomes.</text>
</comment>
<keyword evidence="4" id="KW-0444">Lipid biosynthesis</keyword>
<evidence type="ECO:0000256" key="3">
    <source>
        <dbReference type="ARBA" id="ARBA00006484"/>
    </source>
</evidence>
<evidence type="ECO:0000256" key="4">
    <source>
        <dbReference type="ARBA" id="ARBA00022516"/>
    </source>
</evidence>
<dbReference type="FunFam" id="3.40.50.720:FF:000084">
    <property type="entry name" value="Short-chain dehydrogenase reductase"/>
    <property type="match status" value="1"/>
</dbReference>
<dbReference type="EMBL" id="AQQX01000012">
    <property type="protein sequence ID" value="KGM47319.1"/>
    <property type="molecule type" value="Genomic_DNA"/>
</dbReference>
<comment type="pathway">
    <text evidence="2">Lipid metabolism.</text>
</comment>
<evidence type="ECO:0000256" key="12">
    <source>
        <dbReference type="ARBA" id="ARBA00037124"/>
    </source>
</evidence>
<evidence type="ECO:0000313" key="22">
    <source>
        <dbReference type="EMBL" id="KGM47319.1"/>
    </source>
</evidence>
<proteinExistence type="inferred from homology"/>
<keyword evidence="9" id="KW-0443">Lipid metabolism</keyword>
<comment type="similarity">
    <text evidence="3">Belongs to the short-chain dehydrogenases/reductases (SDR) family.</text>
</comment>
<comment type="catalytic activity">
    <reaction evidence="18">
        <text>(2E)-hexenoyl-CoA + NADPH + H(+) = hexanoyl-CoA + NADP(+)</text>
        <dbReference type="Rhea" id="RHEA:44956"/>
        <dbReference type="ChEBI" id="CHEBI:15378"/>
        <dbReference type="ChEBI" id="CHEBI:57783"/>
        <dbReference type="ChEBI" id="CHEBI:58349"/>
        <dbReference type="ChEBI" id="CHEBI:62077"/>
        <dbReference type="ChEBI" id="CHEBI:62620"/>
    </reaction>
    <physiologicalReaction direction="left-to-right" evidence="18">
        <dbReference type="Rhea" id="RHEA:44957"/>
    </physiologicalReaction>
</comment>
<comment type="caution">
    <text evidence="22">The sequence shown here is derived from an EMBL/GenBank/DDBJ whole genome shotgun (WGS) entry which is preliminary data.</text>
</comment>
<dbReference type="PANTHER" id="PTHR24317:SF7">
    <property type="entry name" value="PEROXISOMAL TRANS-2-ENOYL-COA REDUCTASE"/>
    <property type="match status" value="1"/>
</dbReference>
<accession>A0A0A0EA38</accession>
<evidence type="ECO:0000256" key="21">
    <source>
        <dbReference type="ARBA" id="ARBA00049559"/>
    </source>
</evidence>